<evidence type="ECO:0000313" key="2">
    <source>
        <dbReference type="Proteomes" id="UP000199382"/>
    </source>
</evidence>
<dbReference type="AlphaFoldDB" id="A0A1G8PI17"/>
<dbReference type="Proteomes" id="UP000199382">
    <property type="component" value="Unassembled WGS sequence"/>
</dbReference>
<evidence type="ECO:0008006" key="3">
    <source>
        <dbReference type="Google" id="ProtNLM"/>
    </source>
</evidence>
<organism evidence="1 2">
    <name type="scientific">Aliiruegeria lutimaris</name>
    <dbReference type="NCBI Taxonomy" id="571298"/>
    <lineage>
        <taxon>Bacteria</taxon>
        <taxon>Pseudomonadati</taxon>
        <taxon>Pseudomonadota</taxon>
        <taxon>Alphaproteobacteria</taxon>
        <taxon>Rhodobacterales</taxon>
        <taxon>Roseobacteraceae</taxon>
        <taxon>Aliiruegeria</taxon>
    </lineage>
</organism>
<protein>
    <recommendedName>
        <fullName evidence="3">ACT domain-containing protein</fullName>
    </recommendedName>
</protein>
<keyword evidence="2" id="KW-1185">Reference proteome</keyword>
<proteinExistence type="predicted"/>
<accession>A0A1G8PI17</accession>
<evidence type="ECO:0000313" key="1">
    <source>
        <dbReference type="EMBL" id="SDI92113.1"/>
    </source>
</evidence>
<sequence>MYDAATLATQPANAIPLEQIAETRRAFPAARVGFEILIETGDALVGLERCASAFRQAGLSLQSLRCSGEGRICCRLLDNNAADLTFLQKELSGPEARIESWTTIIGA</sequence>
<dbReference type="OrthoDB" id="7857145at2"/>
<dbReference type="EMBL" id="FNEK01000009">
    <property type="protein sequence ID" value="SDI92113.1"/>
    <property type="molecule type" value="Genomic_DNA"/>
</dbReference>
<dbReference type="STRING" id="571298.SAMN04488026_10099"/>
<name>A0A1G8PI17_9RHOB</name>
<reference evidence="1 2" key="1">
    <citation type="submission" date="2016-10" db="EMBL/GenBank/DDBJ databases">
        <authorList>
            <person name="de Groot N.N."/>
        </authorList>
    </citation>
    <scope>NUCLEOTIDE SEQUENCE [LARGE SCALE GENOMIC DNA]</scope>
    <source>
        <strain evidence="1 2">DSM 25294</strain>
    </source>
</reference>
<gene>
    <name evidence="1" type="ORF">SAMN04488026_10099</name>
</gene>
<dbReference type="RefSeq" id="WP_093151638.1">
    <property type="nucleotide sequence ID" value="NZ_FNEK01000009.1"/>
</dbReference>